<dbReference type="SUPFAM" id="SSF51445">
    <property type="entry name" value="(Trans)glycosidases"/>
    <property type="match status" value="1"/>
</dbReference>
<dbReference type="PANTHER" id="PTHR46959">
    <property type="entry name" value="SULFOQUINOVOSIDASE"/>
    <property type="match status" value="1"/>
</dbReference>
<evidence type="ECO:0000259" key="4">
    <source>
        <dbReference type="Pfam" id="PF21365"/>
    </source>
</evidence>
<dbReference type="SUPFAM" id="SSF51011">
    <property type="entry name" value="Glycosyl hydrolase domain"/>
    <property type="match status" value="1"/>
</dbReference>
<dbReference type="Gene3D" id="3.20.20.80">
    <property type="entry name" value="Glycosidases"/>
    <property type="match status" value="1"/>
</dbReference>
<keyword evidence="6" id="KW-1185">Reference proteome</keyword>
<name>A0A081C9G8_VECG1</name>
<sequence length="697" mass="79817">MSEYHLLSLLSFYLNTITMIQFCQLNNSFVLSFKGVSVVKHTQDQPWLCVGRGSGDFTMVRGNFQIEEHLHEKITLDRFDIQEQTDQRLAMRCSSCQHPQQLVVNFEERAGRLEMSLQTSDNTLNRCWLRFCAKADEHLYGCGEQFSVLDLKGSVVPLWVEEPGVGRGPDAEPILAAGDIGPEDVGAWYTTYYPQPTFVSSVNYFYHLESSAYAVFDFSEVKTHLLHVWEIPPTIIFDACESAPATLKSVSDYLGRQPVLPEWVYDGVWLGIQGGQQNVQRKIQSCLEAGVKVCAVWVQDWEGRRVTAFGKQLFWDWKYDHILYPDLPNFIRQLNQQGIKFTGYINSFLALEGELYREASQKGYLVKQQNGEEYHVVATTFPAALVDFSNPQAVIWLKEVIKKNMIEIGLSGWMADYCEYLPTDASLASGENAELYHNRYPVEWARLNLEAIQEADKAGEIVFFTRSGYTGASRYSTLLWNGDQLVDWSLDDGLATVIPASLSLGFCGVGYTHSDTGGFTTLGPYKRSKELFMRWTEHTAFTPVMRTHEGNRPDDNWQFDSDADTLAHFARMSQIHVRLKPYLLHAAQEYQETGLPLMRHPYLHYEGDAQVHKLQYQYLLGRDLLVAPVYKPDQQTWTTYLPDDRWGFLWDNQEYGQGWHTVDAPLGQPPVFYRLASKWVDLFRSGCSDDSRMTHFS</sequence>
<dbReference type="Proteomes" id="UP000030661">
    <property type="component" value="Unassembled WGS sequence"/>
</dbReference>
<reference evidence="5" key="1">
    <citation type="journal article" date="2015" name="PeerJ">
        <title>First genomic representation of candidate bacterial phylum KSB3 points to enhanced environmental sensing as a trigger of wastewater bulking.</title>
        <authorList>
            <person name="Sekiguchi Y."/>
            <person name="Ohashi A."/>
            <person name="Parks D.H."/>
            <person name="Yamauchi T."/>
            <person name="Tyson G.W."/>
            <person name="Hugenholtz P."/>
        </authorList>
    </citation>
    <scope>NUCLEOTIDE SEQUENCE [LARGE SCALE GENOMIC DNA]</scope>
</reference>
<dbReference type="Gene3D" id="2.60.40.1760">
    <property type="entry name" value="glycosyl hydrolase (family 31)"/>
    <property type="match status" value="1"/>
</dbReference>
<evidence type="ECO:0000313" key="6">
    <source>
        <dbReference type="Proteomes" id="UP000030661"/>
    </source>
</evidence>
<dbReference type="InterPro" id="IPR044112">
    <property type="entry name" value="YihQ_TIM-like"/>
</dbReference>
<dbReference type="GO" id="GO:0005975">
    <property type="term" value="P:carbohydrate metabolic process"/>
    <property type="evidence" value="ECO:0007669"/>
    <property type="project" value="InterPro"/>
</dbReference>
<dbReference type="AlphaFoldDB" id="A0A081C9G8"/>
<keyword evidence="2" id="KW-0326">Glycosidase</keyword>
<dbReference type="CDD" id="cd14752">
    <property type="entry name" value="GH31_N"/>
    <property type="match status" value="1"/>
</dbReference>
<keyword evidence="2 5" id="KW-0378">Hydrolase</keyword>
<dbReference type="GO" id="GO:0030246">
    <property type="term" value="F:carbohydrate binding"/>
    <property type="evidence" value="ECO:0007669"/>
    <property type="project" value="InterPro"/>
</dbReference>
<dbReference type="PANTHER" id="PTHR46959:SF2">
    <property type="entry name" value="SULFOQUINOVOSIDASE"/>
    <property type="match status" value="1"/>
</dbReference>
<comment type="similarity">
    <text evidence="1 2">Belongs to the glycosyl hydrolase 31 family.</text>
</comment>
<evidence type="ECO:0000256" key="2">
    <source>
        <dbReference type="RuleBase" id="RU361185"/>
    </source>
</evidence>
<dbReference type="SUPFAM" id="SSF74650">
    <property type="entry name" value="Galactose mutarotase-like"/>
    <property type="match status" value="1"/>
</dbReference>
<dbReference type="Gene3D" id="2.60.40.1180">
    <property type="entry name" value="Golgi alpha-mannosidase II"/>
    <property type="match status" value="1"/>
</dbReference>
<gene>
    <name evidence="5" type="ORF">U27_01122</name>
</gene>
<organism evidence="5">
    <name type="scientific">Vecturithrix granuli</name>
    <dbReference type="NCBI Taxonomy" id="1499967"/>
    <lineage>
        <taxon>Bacteria</taxon>
        <taxon>Candidatus Moduliflexota</taxon>
        <taxon>Candidatus Vecturitrichia</taxon>
        <taxon>Candidatus Vecturitrichales</taxon>
        <taxon>Candidatus Vecturitrichaceae</taxon>
        <taxon>Candidatus Vecturithrix</taxon>
    </lineage>
</organism>
<feature type="domain" description="Glycoside hydrolase family 31 TIM barrel" evidence="3">
    <location>
        <begin position="258"/>
        <end position="584"/>
    </location>
</feature>
<evidence type="ECO:0000259" key="3">
    <source>
        <dbReference type="Pfam" id="PF01055"/>
    </source>
</evidence>
<dbReference type="InterPro" id="IPR011013">
    <property type="entry name" value="Gal_mutarotase_sf_dom"/>
</dbReference>
<dbReference type="InterPro" id="IPR052990">
    <property type="entry name" value="Sulfoquinovosidase_GH31"/>
</dbReference>
<dbReference type="Pfam" id="PF21365">
    <property type="entry name" value="Glyco_hydro_31_3rd"/>
    <property type="match status" value="1"/>
</dbReference>
<proteinExistence type="inferred from homology"/>
<dbReference type="HOGENOM" id="CLU_017110_0_1_0"/>
<dbReference type="InterPro" id="IPR000322">
    <property type="entry name" value="Glyco_hydro_31_TIM"/>
</dbReference>
<dbReference type="Pfam" id="PF01055">
    <property type="entry name" value="Glyco_hydro_31_2nd"/>
    <property type="match status" value="1"/>
</dbReference>
<dbReference type="CDD" id="cd06594">
    <property type="entry name" value="GH31_glucosidase_YihQ"/>
    <property type="match status" value="1"/>
</dbReference>
<protein>
    <submittedName>
        <fullName evidence="5">Glycosyl hydrolase family 31</fullName>
    </submittedName>
</protein>
<dbReference type="InterPro" id="IPR013780">
    <property type="entry name" value="Glyco_hydro_b"/>
</dbReference>
<dbReference type="InterPro" id="IPR017853">
    <property type="entry name" value="GH"/>
</dbReference>
<dbReference type="GO" id="GO:0004553">
    <property type="term" value="F:hydrolase activity, hydrolyzing O-glycosyl compounds"/>
    <property type="evidence" value="ECO:0007669"/>
    <property type="project" value="InterPro"/>
</dbReference>
<dbReference type="eggNOG" id="COG1501">
    <property type="taxonomic scope" value="Bacteria"/>
</dbReference>
<accession>A0A081C9G8</accession>
<feature type="domain" description="Glycosyl hydrolase family 31 C-terminal" evidence="4">
    <location>
        <begin position="594"/>
        <end position="674"/>
    </location>
</feature>
<evidence type="ECO:0000256" key="1">
    <source>
        <dbReference type="ARBA" id="ARBA00007806"/>
    </source>
</evidence>
<dbReference type="InterPro" id="IPR048395">
    <property type="entry name" value="Glyco_hydro_31_C"/>
</dbReference>
<evidence type="ECO:0000313" key="5">
    <source>
        <dbReference type="EMBL" id="GAK61223.1"/>
    </source>
</evidence>
<dbReference type="EMBL" id="DF820477">
    <property type="protein sequence ID" value="GAK61223.1"/>
    <property type="molecule type" value="Genomic_DNA"/>
</dbReference>
<dbReference type="NCBIfam" id="NF007746">
    <property type="entry name" value="PRK10426.1"/>
    <property type="match status" value="1"/>
</dbReference>
<dbReference type="STRING" id="1499967.U27_01122"/>